<proteinExistence type="predicted"/>
<keyword evidence="3" id="KW-1185">Reference proteome</keyword>
<dbReference type="EMBL" id="PHWZ01000031">
    <property type="protein sequence ID" value="TEY81829.1"/>
    <property type="molecule type" value="Genomic_DNA"/>
</dbReference>
<feature type="compositionally biased region" description="Acidic residues" evidence="1">
    <location>
        <begin position="110"/>
        <end position="121"/>
    </location>
</feature>
<evidence type="ECO:0000256" key="1">
    <source>
        <dbReference type="SAM" id="MobiDB-lite"/>
    </source>
</evidence>
<reference evidence="2 3" key="1">
    <citation type="submission" date="2017-11" db="EMBL/GenBank/DDBJ databases">
        <title>Comparative genomics of Botrytis spp.</title>
        <authorList>
            <person name="Valero-Jimenez C.A."/>
            <person name="Tapia P."/>
            <person name="Veloso J."/>
            <person name="Silva-Moreno E."/>
            <person name="Staats M."/>
            <person name="Valdes J.H."/>
            <person name="Van Kan J.A.L."/>
        </authorList>
    </citation>
    <scope>NUCLEOTIDE SEQUENCE [LARGE SCALE GENOMIC DNA]</scope>
    <source>
        <strain evidence="2 3">MUCL2830</strain>
    </source>
</reference>
<dbReference type="STRING" id="38488.A0A4Y8DFK7"/>
<feature type="region of interest" description="Disordered" evidence="1">
    <location>
        <begin position="573"/>
        <end position="604"/>
    </location>
</feature>
<dbReference type="OrthoDB" id="3439512at2759"/>
<feature type="region of interest" description="Disordered" evidence="1">
    <location>
        <begin position="1"/>
        <end position="24"/>
    </location>
</feature>
<gene>
    <name evidence="2" type="ORF">BOTCAL_0031g00210</name>
</gene>
<accession>A0A4Y8DFK7</accession>
<sequence length="1016" mass="113936">MSADIKGSAARSSSATDAMSDTSDLGTLARSGISTVIIASEWHFKPAGVMEVEKRFADKRDRMRADGYIQWLDQDHYFKLSSERHLIPLLEEMNQITKAIVVQEGGDKEADSEDDDDEDDTHSDWSTEFQSDLIVKVDQYEPSQHTRSPNPASDDKFYPDTIKKYSYRDIWIYHGEELIDEFLKLAIVLELQTMTDSKIVKSPSQSKVYIGSDMRGSVDLVINKLNNIAKYISIYASQHHIFYTEEVESCKFILKAFPEIKKKYLETTLLEQEHPAGYLLTRFTVRACPWNTAKVAFIPIKIGKYTPAVPSPGTQISATKPWAGFVWKSRGDLGDDPVKYFPGGYNKEIERREKEDEKSNNEDISSTCVDIEGWVASATTTTDASKGLDVLDWRGTSDTGLNSLARLAMASELDSNVANEMPNAESWNARIHQETTASLGMPLTPAKLRGIPSDSEVNLSSGAFSPDRVTPEPSTMQSCLLDSAIDAELANSDWNALRHNATENTLVDISSSPTRSPNLRIFDTADGFDALSAQQFTALEQPPALLSSLRSLELSQLPSEELESLIDMAPVSISDSASSPSNDLSNSKAFPELQGSRPNLMSPNNWPILPSPQSMGTSESKTCCENQLTQPRRQQEDEKSTRVFHKTMGQKASIKKEVSNPPVVPIPQELLLKNFEVMLGGLMSPARGFRGEVKVHIDFGRILLGNLPVKIVSKEEQNKPYDEEFIISHLYPMLGGKIREGDGPEVTFTKILTSLGADTTFLSNLKNNEGVRLWSEKCSEWKVTYEFTCLELRTDKLFTLEIDAETFETHIVVLKRYGGTYVHGTMRHWDLQLNVEGVEDEEDIRSNWPGYDDLATEIQRTLYIPPGNDKPNHALKLPKHIMDQFIIYHLKIRKTRSYISLDGNSTLNITEVDKSRGHELQVKDQEILVYVFHEEKKDLNVETNWQEVSITSVAMNHLLEQNMALELGEEVQWTLQDLAAKKVSNTLIKPALTMLAQMDGVGFYNDGQDLGQVLQS</sequence>
<protein>
    <submittedName>
        <fullName evidence="2">Uncharacterized protein</fullName>
    </submittedName>
</protein>
<evidence type="ECO:0000313" key="2">
    <source>
        <dbReference type="EMBL" id="TEY81829.1"/>
    </source>
</evidence>
<dbReference type="AlphaFoldDB" id="A0A4Y8DFK7"/>
<name>A0A4Y8DFK7_9HELO</name>
<feature type="compositionally biased region" description="Low complexity" evidence="1">
    <location>
        <begin position="8"/>
        <end position="24"/>
    </location>
</feature>
<comment type="caution">
    <text evidence="2">The sequence shown here is derived from an EMBL/GenBank/DDBJ whole genome shotgun (WGS) entry which is preliminary data.</text>
</comment>
<feature type="compositionally biased region" description="Low complexity" evidence="1">
    <location>
        <begin position="573"/>
        <end position="587"/>
    </location>
</feature>
<evidence type="ECO:0000313" key="3">
    <source>
        <dbReference type="Proteomes" id="UP000297299"/>
    </source>
</evidence>
<organism evidence="2 3">
    <name type="scientific">Botryotinia calthae</name>
    <dbReference type="NCBI Taxonomy" id="38488"/>
    <lineage>
        <taxon>Eukaryota</taxon>
        <taxon>Fungi</taxon>
        <taxon>Dikarya</taxon>
        <taxon>Ascomycota</taxon>
        <taxon>Pezizomycotina</taxon>
        <taxon>Leotiomycetes</taxon>
        <taxon>Helotiales</taxon>
        <taxon>Sclerotiniaceae</taxon>
        <taxon>Botryotinia</taxon>
    </lineage>
</organism>
<feature type="region of interest" description="Disordered" evidence="1">
    <location>
        <begin position="105"/>
        <end position="125"/>
    </location>
</feature>
<dbReference type="Proteomes" id="UP000297299">
    <property type="component" value="Unassembled WGS sequence"/>
</dbReference>